<evidence type="ECO:0000313" key="3">
    <source>
        <dbReference type="Proteomes" id="UP001203579"/>
    </source>
</evidence>
<feature type="transmembrane region" description="Helical" evidence="1">
    <location>
        <begin position="41"/>
        <end position="59"/>
    </location>
</feature>
<keyword evidence="1" id="KW-1133">Transmembrane helix</keyword>
<accession>A0ABT0T7N8</accession>
<keyword evidence="1" id="KW-0812">Transmembrane</keyword>
<sequence length="106" mass="11417">MNRLSARDIALAVIVLSLDLVGFLVASSMEPTPFNTALSPAQFWLILVAIIAKGILLLWRRKFPLSVLLGISATELLWSLYCLVTADHSLGYNGIAVATGYLVAVS</sequence>
<dbReference type="EMBL" id="JAMKFF010000002">
    <property type="protein sequence ID" value="MCL8493094.1"/>
    <property type="molecule type" value="Genomic_DNA"/>
</dbReference>
<keyword evidence="3" id="KW-1185">Reference proteome</keyword>
<dbReference type="RefSeq" id="WP_250223927.1">
    <property type="nucleotide sequence ID" value="NZ_JAMFTR010000002.1"/>
</dbReference>
<feature type="transmembrane region" description="Helical" evidence="1">
    <location>
        <begin position="9"/>
        <end position="29"/>
    </location>
</feature>
<protein>
    <submittedName>
        <fullName evidence="2">Uncharacterized protein</fullName>
    </submittedName>
</protein>
<gene>
    <name evidence="2" type="ORF">M5J06_02925</name>
</gene>
<reference evidence="2 3" key="1">
    <citation type="submission" date="2022-05" db="EMBL/GenBank/DDBJ databases">
        <title>Corynebacterium sp. B5-R-101 sp. nov., isolated from human feces.</title>
        <authorList>
            <person name="Shamsuzzaman M."/>
            <person name="Dahal R.H."/>
        </authorList>
    </citation>
    <scope>NUCLEOTIDE SEQUENCE [LARGE SCALE GENOMIC DNA]</scope>
    <source>
        <strain evidence="2 3">B5-R-101</strain>
    </source>
</reference>
<proteinExistence type="predicted"/>
<name>A0ABT0T7N8_9CORY</name>
<organism evidence="2 3">
    <name type="scientific">Corynebacterium intestinale</name>
    <dbReference type="NCBI Taxonomy" id="2943492"/>
    <lineage>
        <taxon>Bacteria</taxon>
        <taxon>Bacillati</taxon>
        <taxon>Actinomycetota</taxon>
        <taxon>Actinomycetes</taxon>
        <taxon>Mycobacteriales</taxon>
        <taxon>Corynebacteriaceae</taxon>
        <taxon>Corynebacterium</taxon>
    </lineage>
</organism>
<keyword evidence="1" id="KW-0472">Membrane</keyword>
<dbReference type="Proteomes" id="UP001203579">
    <property type="component" value="Unassembled WGS sequence"/>
</dbReference>
<comment type="caution">
    <text evidence="2">The sequence shown here is derived from an EMBL/GenBank/DDBJ whole genome shotgun (WGS) entry which is preliminary data.</text>
</comment>
<evidence type="ECO:0000256" key="1">
    <source>
        <dbReference type="SAM" id="Phobius"/>
    </source>
</evidence>
<evidence type="ECO:0000313" key="2">
    <source>
        <dbReference type="EMBL" id="MCL8493094.1"/>
    </source>
</evidence>